<sequence>MFGTMRGEVSELVQLVRYEATWSTAITRGKTVVDEVSAVALAICHADVKPIAVLTRCVASPAVQVGEE</sequence>
<comment type="caution">
    <text evidence="1">The sequence shown here is derived from an EMBL/GenBank/DDBJ whole genome shotgun (WGS) entry which is preliminary data.</text>
</comment>
<protein>
    <submittedName>
        <fullName evidence="1">Uncharacterized protein</fullName>
    </submittedName>
</protein>
<reference evidence="1 2" key="1">
    <citation type="submission" date="2014-08" db="EMBL/GenBank/DDBJ databases">
        <authorList>
            <person name="Bunnell A."/>
            <person name="Chain P.S."/>
            <person name="Chertkov O."/>
            <person name="Currie B.J."/>
            <person name="Daligault H.E."/>
            <person name="Davenport K.W."/>
            <person name="Davis C."/>
            <person name="Gleasner C.D."/>
            <person name="Johnson S.L."/>
            <person name="Kaestli M."/>
            <person name="Koren S."/>
            <person name="Kunde Y.A."/>
            <person name="Mayo M."/>
            <person name="McMurry K.K."/>
            <person name="Price E.P."/>
            <person name="Reitenga K.G."/>
            <person name="Robison R."/>
            <person name="Rosovitz M.J."/>
            <person name="Sarovich D.S."/>
            <person name="Teshima H."/>
        </authorList>
    </citation>
    <scope>NUCLEOTIDE SEQUENCE [LARGE SCALE GENOMIC DNA]</scope>
    <source>
        <strain evidence="1 2">MSHR44</strain>
    </source>
</reference>
<dbReference type="Proteomes" id="UP000030475">
    <property type="component" value="Unassembled WGS sequence"/>
</dbReference>
<dbReference type="AlphaFoldDB" id="A0AA40JJ62"/>
<evidence type="ECO:0000313" key="2">
    <source>
        <dbReference type="Proteomes" id="UP000030475"/>
    </source>
</evidence>
<gene>
    <name evidence="1" type="ORF">Y036_6180</name>
</gene>
<name>A0AA40JJ62_BURPE</name>
<accession>A0AA40JJ62</accession>
<dbReference type="EMBL" id="JQIM01000007">
    <property type="protein sequence ID" value="KGX17268.1"/>
    <property type="molecule type" value="Genomic_DNA"/>
</dbReference>
<proteinExistence type="predicted"/>
<evidence type="ECO:0000313" key="1">
    <source>
        <dbReference type="EMBL" id="KGX17268.1"/>
    </source>
</evidence>
<organism evidence="1 2">
    <name type="scientific">Burkholderia pseudomallei</name>
    <name type="common">Pseudomonas pseudomallei</name>
    <dbReference type="NCBI Taxonomy" id="28450"/>
    <lineage>
        <taxon>Bacteria</taxon>
        <taxon>Pseudomonadati</taxon>
        <taxon>Pseudomonadota</taxon>
        <taxon>Betaproteobacteria</taxon>
        <taxon>Burkholderiales</taxon>
        <taxon>Burkholderiaceae</taxon>
        <taxon>Burkholderia</taxon>
        <taxon>pseudomallei group</taxon>
    </lineage>
</organism>